<dbReference type="Proteomes" id="UP001447188">
    <property type="component" value="Unassembled WGS sequence"/>
</dbReference>
<feature type="region of interest" description="Disordered" evidence="1">
    <location>
        <begin position="267"/>
        <end position="334"/>
    </location>
</feature>
<evidence type="ECO:0000313" key="3">
    <source>
        <dbReference type="Proteomes" id="UP001447188"/>
    </source>
</evidence>
<feature type="region of interest" description="Disordered" evidence="1">
    <location>
        <begin position="181"/>
        <end position="234"/>
    </location>
</feature>
<proteinExistence type="predicted"/>
<evidence type="ECO:0000313" key="2">
    <source>
        <dbReference type="EMBL" id="KAL0633438.1"/>
    </source>
</evidence>
<feature type="compositionally biased region" description="Basic and acidic residues" evidence="1">
    <location>
        <begin position="317"/>
        <end position="330"/>
    </location>
</feature>
<sequence>MSGDGYIVTLEGHQTTITEQLRLLPFSENILCLPPLSLPPTPPVRDSLNPSDQLPPLDPAVRQFILSLHHAHVTRLERAKSFLADRQHGGGERMVFLNGGFAAAQVACLETLRNALVSEENGNLENAAREAEWVFEDIVQGGVQGLLDLEGQEQEQEQGSVYGTVEIGHIPSDVESISSEKLSMGTPPVEPKRELFPQPLDTITPELTPDNTPKIPELIEIGRSPSPQKDRKPRVVSVLRNPTPEEIAAGIEICKASVAVRVRSRSNTATTVATGPGAKHSPPPSPPPIVRTEFLLGHHGSPEKGSESMSSGFSKLNPEKPRTSGRKERANNLTLPPIESIYSAAEIPTPPSSAKAIPCASKISQFPMFSDDYQTVSSTPGFARPDSRGSTRPSSPTPSSTADISGATILPSPRYLSGGFDAPPRFLKEPVDPLFPSVGENLVVYFPSTSAQNSQFLEKVLGDFAVSFTPQTPGTSRSNPHVSMLLNGRNETSYLSPMTAQFNTNRESFQSATSSVSAQSWSYRSSMNSHHPDPPLSSIPTIAPASEKSPADIQNELRAIMRHHFPPASSPSPTVTNKTPYSPIDDDEDEDEDMHWLTEDSEIDSIWRPVLSRRGIDECQAYSAIDLIVAVAAEEGGESTESQKGLELRRRLVEQVEEMSRKKGKGGCAARVGLKYLLSNALPHMRVQHPFTKDNAVLKGHFLLPELERYLSLNTHLRVVVVEFDYNTGSSAILELQRVLGSNVEVLKIACIADGATQFASKPQKPSKSHKAGGSTGIRIRTSINATTISYTLGPSTPTTPTAPNSALRVFPSRKPLAVKLPGKRLLAPKQRLISRADVVIPPFAISSSGLFIDAVQALHTSLMNREKMTGFYGGSKENEDQVPSTPGVIIGSRRIETEREREMACRQDTSYYLEEETDEEENHEGRRASFRRRVKNRSKALKWLGLE</sequence>
<protein>
    <submittedName>
        <fullName evidence="2">Uncharacterized protein</fullName>
    </submittedName>
</protein>
<comment type="caution">
    <text evidence="2">The sequence shown here is derived from an EMBL/GenBank/DDBJ whole genome shotgun (WGS) entry which is preliminary data.</text>
</comment>
<reference evidence="2 3" key="1">
    <citation type="submission" date="2024-02" db="EMBL/GenBank/DDBJ databases">
        <title>Discinaceae phylogenomics.</title>
        <authorList>
            <person name="Dirks A.C."/>
            <person name="James T.Y."/>
        </authorList>
    </citation>
    <scope>NUCLEOTIDE SEQUENCE [LARGE SCALE GENOMIC DNA]</scope>
    <source>
        <strain evidence="2 3">ACD0624</strain>
    </source>
</reference>
<feature type="compositionally biased region" description="Polar residues" evidence="1">
    <location>
        <begin position="571"/>
        <end position="580"/>
    </location>
</feature>
<feature type="compositionally biased region" description="Low complexity" evidence="1">
    <location>
        <begin position="388"/>
        <end position="401"/>
    </location>
</feature>
<organism evidence="2 3">
    <name type="scientific">Discina gigas</name>
    <dbReference type="NCBI Taxonomy" id="1032678"/>
    <lineage>
        <taxon>Eukaryota</taxon>
        <taxon>Fungi</taxon>
        <taxon>Dikarya</taxon>
        <taxon>Ascomycota</taxon>
        <taxon>Pezizomycotina</taxon>
        <taxon>Pezizomycetes</taxon>
        <taxon>Pezizales</taxon>
        <taxon>Discinaceae</taxon>
        <taxon>Discina</taxon>
    </lineage>
</organism>
<gene>
    <name evidence="2" type="ORF">Q9L58_007651</name>
</gene>
<feature type="region of interest" description="Disordered" evidence="1">
    <location>
        <begin position="565"/>
        <end position="590"/>
    </location>
</feature>
<evidence type="ECO:0000256" key="1">
    <source>
        <dbReference type="SAM" id="MobiDB-lite"/>
    </source>
</evidence>
<name>A0ABR3GC48_9PEZI</name>
<feature type="region of interest" description="Disordered" evidence="1">
    <location>
        <begin position="374"/>
        <end position="408"/>
    </location>
</feature>
<keyword evidence="3" id="KW-1185">Reference proteome</keyword>
<accession>A0ABR3GC48</accession>
<dbReference type="EMBL" id="JBBBZM010000125">
    <property type="protein sequence ID" value="KAL0633438.1"/>
    <property type="molecule type" value="Genomic_DNA"/>
</dbReference>